<accession>A0A835M7L7</accession>
<dbReference type="PANTHER" id="PTHR15020">
    <property type="entry name" value="FLAVIN REDUCTASE-RELATED"/>
    <property type="match status" value="1"/>
</dbReference>
<organism evidence="1 2">
    <name type="scientific">Coptis chinensis</name>
    <dbReference type="NCBI Taxonomy" id="261450"/>
    <lineage>
        <taxon>Eukaryota</taxon>
        <taxon>Viridiplantae</taxon>
        <taxon>Streptophyta</taxon>
        <taxon>Embryophyta</taxon>
        <taxon>Tracheophyta</taxon>
        <taxon>Spermatophyta</taxon>
        <taxon>Magnoliopsida</taxon>
        <taxon>Ranunculales</taxon>
        <taxon>Ranunculaceae</taxon>
        <taxon>Coptidoideae</taxon>
        <taxon>Coptis</taxon>
    </lineage>
</organism>
<comment type="caution">
    <text evidence="1">The sequence shown here is derived from an EMBL/GenBank/DDBJ whole genome shotgun (WGS) entry which is preliminary data.</text>
</comment>
<protein>
    <submittedName>
        <fullName evidence="1">Uncharacterized protein</fullName>
    </submittedName>
</protein>
<dbReference type="EMBL" id="JADFTS010000003">
    <property type="protein sequence ID" value="KAF9613661.1"/>
    <property type="molecule type" value="Genomic_DNA"/>
</dbReference>
<dbReference type="PANTHER" id="PTHR15020:SF50">
    <property type="entry name" value="UPF0659 PROTEIN YMR090W"/>
    <property type="match status" value="1"/>
</dbReference>
<gene>
    <name evidence="1" type="ORF">IFM89_009549</name>
</gene>
<dbReference type="AlphaFoldDB" id="A0A835M7L7"/>
<dbReference type="Proteomes" id="UP000631114">
    <property type="component" value="Unassembled WGS sequence"/>
</dbReference>
<dbReference type="SUPFAM" id="SSF51735">
    <property type="entry name" value="NAD(P)-binding Rossmann-fold domains"/>
    <property type="match status" value="1"/>
</dbReference>
<name>A0A835M7L7_9MAGN</name>
<evidence type="ECO:0000313" key="1">
    <source>
        <dbReference type="EMBL" id="KAF9613661.1"/>
    </source>
</evidence>
<keyword evidence="2" id="KW-1185">Reference proteome</keyword>
<dbReference type="Gene3D" id="3.40.50.720">
    <property type="entry name" value="NAD(P)-binding Rossmann-like Domain"/>
    <property type="match status" value="1"/>
</dbReference>
<dbReference type="InterPro" id="IPR036291">
    <property type="entry name" value="NAD(P)-bd_dom_sf"/>
</dbReference>
<sequence>MIDKLASYGADIVGLCFNVHKVRNEEKVKRMLGPDVDMIVGDITKESTLTPEYFKGVKKVINAVSVIVGPKEGDTLDRQKYSQGIKFFELEIKGDSPEMVEYIGMHNVINAVKKNVSLQNGKLLFGFQGTALVGVRKT</sequence>
<reference evidence="1 2" key="1">
    <citation type="submission" date="2020-10" db="EMBL/GenBank/DDBJ databases">
        <title>The Coptis chinensis genome and diversification of protoberbering-type alkaloids.</title>
        <authorList>
            <person name="Wang B."/>
            <person name="Shu S."/>
            <person name="Song C."/>
            <person name="Liu Y."/>
        </authorList>
    </citation>
    <scope>NUCLEOTIDE SEQUENCE [LARGE SCALE GENOMIC DNA]</scope>
    <source>
        <strain evidence="1">HL-2020</strain>
        <tissue evidence="1">Leaf</tissue>
    </source>
</reference>
<dbReference type="OrthoDB" id="426386at2759"/>
<proteinExistence type="predicted"/>
<evidence type="ECO:0000313" key="2">
    <source>
        <dbReference type="Proteomes" id="UP000631114"/>
    </source>
</evidence>